<dbReference type="SMART" id="SM00289">
    <property type="entry name" value="WR1"/>
    <property type="match status" value="1"/>
</dbReference>
<dbReference type="EMBL" id="KN549238">
    <property type="protein sequence ID" value="KHJ99176.1"/>
    <property type="molecule type" value="Genomic_DNA"/>
</dbReference>
<gene>
    <name evidence="2" type="ORF">OESDEN_00838</name>
</gene>
<evidence type="ECO:0000313" key="2">
    <source>
        <dbReference type="EMBL" id="KHJ99176.1"/>
    </source>
</evidence>
<keyword evidence="1" id="KW-0732">Signal</keyword>
<dbReference type="Proteomes" id="UP000053660">
    <property type="component" value="Unassembled WGS sequence"/>
</dbReference>
<protein>
    <recommendedName>
        <fullName evidence="4">CC domain-containing protein</fullName>
    </recommendedName>
</protein>
<dbReference type="OrthoDB" id="5837254at2759"/>
<accession>A0A0B1TSW1</accession>
<keyword evidence="3" id="KW-1185">Reference proteome</keyword>
<evidence type="ECO:0000313" key="3">
    <source>
        <dbReference type="Proteomes" id="UP000053660"/>
    </source>
</evidence>
<name>A0A0B1TSW1_OESDE</name>
<feature type="signal peptide" evidence="1">
    <location>
        <begin position="1"/>
        <end position="16"/>
    </location>
</feature>
<proteinExistence type="predicted"/>
<dbReference type="AlphaFoldDB" id="A0A0B1TSW1"/>
<reference evidence="2 3" key="1">
    <citation type="submission" date="2014-03" db="EMBL/GenBank/DDBJ databases">
        <title>Draft genome of the hookworm Oesophagostomum dentatum.</title>
        <authorList>
            <person name="Mitreva M."/>
        </authorList>
    </citation>
    <scope>NUCLEOTIDE SEQUENCE [LARGE SCALE GENOMIC DNA]</scope>
    <source>
        <strain evidence="2 3">OD-Hann</strain>
    </source>
</reference>
<feature type="chain" id="PRO_5002083499" description="CC domain-containing protein" evidence="1">
    <location>
        <begin position="17"/>
        <end position="121"/>
    </location>
</feature>
<evidence type="ECO:0000256" key="1">
    <source>
        <dbReference type="SAM" id="SignalP"/>
    </source>
</evidence>
<organism evidence="2 3">
    <name type="scientific">Oesophagostomum dentatum</name>
    <name type="common">Nodular worm</name>
    <dbReference type="NCBI Taxonomy" id="61180"/>
    <lineage>
        <taxon>Eukaryota</taxon>
        <taxon>Metazoa</taxon>
        <taxon>Ecdysozoa</taxon>
        <taxon>Nematoda</taxon>
        <taxon>Chromadorea</taxon>
        <taxon>Rhabditida</taxon>
        <taxon>Rhabditina</taxon>
        <taxon>Rhabditomorpha</taxon>
        <taxon>Strongyloidea</taxon>
        <taxon>Strongylidae</taxon>
        <taxon>Oesophagostomum</taxon>
    </lineage>
</organism>
<dbReference type="InterPro" id="IPR028150">
    <property type="entry name" value="Lustrin_cystein"/>
</dbReference>
<evidence type="ECO:0008006" key="4">
    <source>
        <dbReference type="Google" id="ProtNLM"/>
    </source>
</evidence>
<sequence>MQQIIALVFLFTGTLAIRQPTCPNDLLPKLDKNGRPLQCIPGSSSRLVCGEGYSCFFSGMNYMCCPTNEPPSSNQLACPAHSLTVLDPSGLPLKCDTWTHACPQVSTGKQRYTTVLDVFYR</sequence>
<dbReference type="InterPro" id="IPR006150">
    <property type="entry name" value="Cys_repeat_1"/>
</dbReference>
<dbReference type="Pfam" id="PF14625">
    <property type="entry name" value="Lustrin_cystein"/>
    <property type="match status" value="1"/>
</dbReference>